<dbReference type="Proteomes" id="UP001454036">
    <property type="component" value="Unassembled WGS sequence"/>
</dbReference>
<feature type="domain" description="DUF4283" evidence="2">
    <location>
        <begin position="323"/>
        <end position="392"/>
    </location>
</feature>
<dbReference type="Pfam" id="PF14111">
    <property type="entry name" value="DUF4283"/>
    <property type="match status" value="1"/>
</dbReference>
<proteinExistence type="predicted"/>
<protein>
    <recommendedName>
        <fullName evidence="2">DUF4283 domain-containing protein</fullName>
    </recommendedName>
</protein>
<evidence type="ECO:0000256" key="1">
    <source>
        <dbReference type="SAM" id="MobiDB-lite"/>
    </source>
</evidence>
<feature type="region of interest" description="Disordered" evidence="1">
    <location>
        <begin position="670"/>
        <end position="690"/>
    </location>
</feature>
<feature type="compositionally biased region" description="Polar residues" evidence="1">
    <location>
        <begin position="530"/>
        <end position="542"/>
    </location>
</feature>
<dbReference type="InterPro" id="IPR025558">
    <property type="entry name" value="DUF4283"/>
</dbReference>
<evidence type="ECO:0000259" key="2">
    <source>
        <dbReference type="Pfam" id="PF14111"/>
    </source>
</evidence>
<feature type="region of interest" description="Disordered" evidence="1">
    <location>
        <begin position="529"/>
        <end position="550"/>
    </location>
</feature>
<dbReference type="PANTHER" id="PTHR31286">
    <property type="entry name" value="GLYCINE-RICH CELL WALL STRUCTURAL PROTEIN 1.8-LIKE"/>
    <property type="match status" value="1"/>
</dbReference>
<evidence type="ECO:0000313" key="4">
    <source>
        <dbReference type="Proteomes" id="UP001454036"/>
    </source>
</evidence>
<comment type="caution">
    <text evidence="3">The sequence shown here is derived from an EMBL/GenBank/DDBJ whole genome shotgun (WGS) entry which is preliminary data.</text>
</comment>
<evidence type="ECO:0000313" key="3">
    <source>
        <dbReference type="EMBL" id="GAA0185496.1"/>
    </source>
</evidence>
<organism evidence="3 4">
    <name type="scientific">Lithospermum erythrorhizon</name>
    <name type="common">Purple gromwell</name>
    <name type="synonym">Lithospermum officinale var. erythrorhizon</name>
    <dbReference type="NCBI Taxonomy" id="34254"/>
    <lineage>
        <taxon>Eukaryota</taxon>
        <taxon>Viridiplantae</taxon>
        <taxon>Streptophyta</taxon>
        <taxon>Embryophyta</taxon>
        <taxon>Tracheophyta</taxon>
        <taxon>Spermatophyta</taxon>
        <taxon>Magnoliopsida</taxon>
        <taxon>eudicotyledons</taxon>
        <taxon>Gunneridae</taxon>
        <taxon>Pentapetalae</taxon>
        <taxon>asterids</taxon>
        <taxon>lamiids</taxon>
        <taxon>Boraginales</taxon>
        <taxon>Boraginaceae</taxon>
        <taxon>Boraginoideae</taxon>
        <taxon>Lithospermeae</taxon>
        <taxon>Lithospermum</taxon>
    </lineage>
</organism>
<sequence>MKKKKKRKHPPPDPDNEASHLVASNVDPSLLVEVPIDYRVNVEGVLDQQSQLEVEQWSRNDLSLPVETSNACSMGSSARVNLPQSNGVDPSSSNLNPAPCENVGACMNDGSKNHPVCPVSQPVVASDSGLGCVNAPKSGIHMNNAPHAVIPADVIDKTNVALEESNSGKVDIAMHPCIVPGTSSGGSKVTPPTGSCLVFKAGSSGDGCVTKDAGSNGSKTKAVGAKKQRAMKAVSRGPGANLAAASIPNRPNPPIIEPKRPEPHVPGAAQAGPHKAAQVRPTYSDVIKDNRIVGNGFTLEHYDLMEDEDDVVLDESDEVPFLETWGYCLIGCFTGPFPGRQALNSLVNSWNVKCRIIPYAKGWTVFRFKSDEDRFRVFNGGPYLAFGKTLMLRLVDAGVIIGDDLFTSVPTWVLFHDVQLSVWSETGLSKIASKVGIPMYTDKFTKERSKMSYARCLVDVDVSKPPVMEFGVKLPGGKRYTQKVTYECYPDYCCDCKKFGHNIFKCPKKVKPVETPVVLPTDVPTVDPVSTMNPVPTTNPVSGVNPKPVHYPKVFRTKTRVKTKSKAPNKVSSSKGNNIIEKSTLPMEKESGFLVISPQNKGPGSKKMDKGKAIASSIPMVSVNPFEALKNIGGISGTHNDDVTNDQMSVSIPSASNNAEQEGGMWQHVKRKGGSNGRGWAVSASVSPCV</sequence>
<accession>A0AAV3RUT0</accession>
<keyword evidence="4" id="KW-1185">Reference proteome</keyword>
<dbReference type="PANTHER" id="PTHR31286:SF168">
    <property type="entry name" value="DUF4283 DOMAIN-CONTAINING PROTEIN"/>
    <property type="match status" value="1"/>
</dbReference>
<feature type="region of interest" description="Disordered" evidence="1">
    <location>
        <begin position="68"/>
        <end position="96"/>
    </location>
</feature>
<feature type="region of interest" description="Disordered" evidence="1">
    <location>
        <begin position="1"/>
        <end position="24"/>
    </location>
</feature>
<dbReference type="EMBL" id="BAABME010012756">
    <property type="protein sequence ID" value="GAA0185496.1"/>
    <property type="molecule type" value="Genomic_DNA"/>
</dbReference>
<dbReference type="InterPro" id="IPR040256">
    <property type="entry name" value="At4g02000-like"/>
</dbReference>
<reference evidence="3 4" key="1">
    <citation type="submission" date="2024-01" db="EMBL/GenBank/DDBJ databases">
        <title>The complete chloroplast genome sequence of Lithospermum erythrorhizon: insights into the phylogenetic relationship among Boraginaceae species and the maternal lineages of purple gromwells.</title>
        <authorList>
            <person name="Okada T."/>
            <person name="Watanabe K."/>
        </authorList>
    </citation>
    <scope>NUCLEOTIDE SEQUENCE [LARGE SCALE GENOMIC DNA]</scope>
</reference>
<dbReference type="AlphaFoldDB" id="A0AAV3RUT0"/>
<name>A0AAV3RUT0_LITER</name>
<gene>
    <name evidence="3" type="ORF">LIER_32784</name>
</gene>